<sequence>MAKKAENIEFLLILATLINYISPIIEMSYLDYKCKKCNTDFHYQVPRGFILKNMLGFLPIRIYWCPKCTTNRYVWIDKKKNS</sequence>
<keyword evidence="2" id="KW-1185">Reference proteome</keyword>
<comment type="caution">
    <text evidence="1">The sequence shown here is derived from an EMBL/GenBank/DDBJ whole genome shotgun (WGS) entry which is preliminary data.</text>
</comment>
<protein>
    <submittedName>
        <fullName evidence="1">Uncharacterized protein</fullName>
    </submittedName>
</protein>
<dbReference type="Proteomes" id="UP000295620">
    <property type="component" value="Unassembled WGS sequence"/>
</dbReference>
<dbReference type="EMBL" id="SNYC01000004">
    <property type="protein sequence ID" value="TDQ09898.1"/>
    <property type="molecule type" value="Genomic_DNA"/>
</dbReference>
<dbReference type="AlphaFoldDB" id="A0A4R6SVK2"/>
<reference evidence="1 2" key="1">
    <citation type="submission" date="2019-03" db="EMBL/GenBank/DDBJ databases">
        <title>Genomic Encyclopedia of Archaeal and Bacterial Type Strains, Phase II (KMG-II): from individual species to whole genera.</title>
        <authorList>
            <person name="Goeker M."/>
        </authorList>
    </citation>
    <scope>NUCLEOTIDE SEQUENCE [LARGE SCALE GENOMIC DNA]</scope>
    <source>
        <strain evidence="1 2">DSM 19035</strain>
    </source>
</reference>
<accession>A0A4R6SVK2</accession>
<proteinExistence type="predicted"/>
<evidence type="ECO:0000313" key="2">
    <source>
        <dbReference type="Proteomes" id="UP000295620"/>
    </source>
</evidence>
<evidence type="ECO:0000313" key="1">
    <source>
        <dbReference type="EMBL" id="TDQ09898.1"/>
    </source>
</evidence>
<name>A0A4R6SVK2_9SPHI</name>
<gene>
    <name evidence="1" type="ORF">ATK78_2057</name>
</gene>
<organism evidence="1 2">
    <name type="scientific">Pedobacter metabolipauper</name>
    <dbReference type="NCBI Taxonomy" id="425513"/>
    <lineage>
        <taxon>Bacteria</taxon>
        <taxon>Pseudomonadati</taxon>
        <taxon>Bacteroidota</taxon>
        <taxon>Sphingobacteriia</taxon>
        <taxon>Sphingobacteriales</taxon>
        <taxon>Sphingobacteriaceae</taxon>
        <taxon>Pedobacter</taxon>
    </lineage>
</organism>